<proteinExistence type="predicted"/>
<sequence length="431" mass="48516">MESFTRERVRELGYIIVEGKVYDAREFGRTDHPGGEVLLTQLGRDTTDAFRAFHPDSAYEGLASFYVGDLACSEEPEVDAFTLDMRALEDTLRKHGYYEASLGYFAFLHLIGFSLLGTSVLTLYRYGHTVGGVMFSAIMLALFFQQAGWLGHDFCHKQVSANPAVSYVGSLAWGALAEGFSMRWWNDKHSRHHSTPNIHGCDPDIDTHPYLSWSDDALELFTDVSQDELTHTLGKLLVTHQVLCYFPLLTFARVMWNVRSLLYDFRSSTRASYIERACLVLHWVWVIALMRLAATPALRALFLVSTLALSGQFIAMVFSLNHNGTVVISKVDWDASLLGFAELQVRTSRDIACGALGAWFCGGLHEQVTHHLFPRMPRHRYADVQPAVRALCEKHGVPYRRTGFVQGTKEVLARLNEVADKARRMAVKIGQ</sequence>
<protein>
    <submittedName>
        <fullName evidence="1">Delta6 fatty acid desaturase</fullName>
    </submittedName>
</protein>
<dbReference type="Proteomes" id="UP000814033">
    <property type="component" value="Unassembled WGS sequence"/>
</dbReference>
<evidence type="ECO:0000313" key="1">
    <source>
        <dbReference type="EMBL" id="KAI0048142.1"/>
    </source>
</evidence>
<keyword evidence="2" id="KW-1185">Reference proteome</keyword>
<reference evidence="1" key="2">
    <citation type="journal article" date="2022" name="New Phytol.">
        <title>Evolutionary transition to the ectomycorrhizal habit in the genomes of a hyperdiverse lineage of mushroom-forming fungi.</title>
        <authorList>
            <person name="Looney B."/>
            <person name="Miyauchi S."/>
            <person name="Morin E."/>
            <person name="Drula E."/>
            <person name="Courty P.E."/>
            <person name="Kohler A."/>
            <person name="Kuo A."/>
            <person name="LaButti K."/>
            <person name="Pangilinan J."/>
            <person name="Lipzen A."/>
            <person name="Riley R."/>
            <person name="Andreopoulos W."/>
            <person name="He G."/>
            <person name="Johnson J."/>
            <person name="Nolan M."/>
            <person name="Tritt A."/>
            <person name="Barry K.W."/>
            <person name="Grigoriev I.V."/>
            <person name="Nagy L.G."/>
            <person name="Hibbett D."/>
            <person name="Henrissat B."/>
            <person name="Matheny P.B."/>
            <person name="Labbe J."/>
            <person name="Martin F.M."/>
        </authorList>
    </citation>
    <scope>NUCLEOTIDE SEQUENCE</scope>
    <source>
        <strain evidence="1">FP105234-sp</strain>
    </source>
</reference>
<organism evidence="1 2">
    <name type="scientific">Auriscalpium vulgare</name>
    <dbReference type="NCBI Taxonomy" id="40419"/>
    <lineage>
        <taxon>Eukaryota</taxon>
        <taxon>Fungi</taxon>
        <taxon>Dikarya</taxon>
        <taxon>Basidiomycota</taxon>
        <taxon>Agaricomycotina</taxon>
        <taxon>Agaricomycetes</taxon>
        <taxon>Russulales</taxon>
        <taxon>Auriscalpiaceae</taxon>
        <taxon>Auriscalpium</taxon>
    </lineage>
</organism>
<name>A0ACB8RWF1_9AGAM</name>
<comment type="caution">
    <text evidence="1">The sequence shown here is derived from an EMBL/GenBank/DDBJ whole genome shotgun (WGS) entry which is preliminary data.</text>
</comment>
<evidence type="ECO:0000313" key="2">
    <source>
        <dbReference type="Proteomes" id="UP000814033"/>
    </source>
</evidence>
<accession>A0ACB8RWF1</accession>
<gene>
    <name evidence="1" type="ORF">FA95DRAFT_1491370</name>
</gene>
<reference evidence="1" key="1">
    <citation type="submission" date="2021-02" db="EMBL/GenBank/DDBJ databases">
        <authorList>
            <consortium name="DOE Joint Genome Institute"/>
            <person name="Ahrendt S."/>
            <person name="Looney B.P."/>
            <person name="Miyauchi S."/>
            <person name="Morin E."/>
            <person name="Drula E."/>
            <person name="Courty P.E."/>
            <person name="Chicoki N."/>
            <person name="Fauchery L."/>
            <person name="Kohler A."/>
            <person name="Kuo A."/>
            <person name="Labutti K."/>
            <person name="Pangilinan J."/>
            <person name="Lipzen A."/>
            <person name="Riley R."/>
            <person name="Andreopoulos W."/>
            <person name="He G."/>
            <person name="Johnson J."/>
            <person name="Barry K.W."/>
            <person name="Grigoriev I.V."/>
            <person name="Nagy L."/>
            <person name="Hibbett D."/>
            <person name="Henrissat B."/>
            <person name="Matheny P.B."/>
            <person name="Labbe J."/>
            <person name="Martin F."/>
        </authorList>
    </citation>
    <scope>NUCLEOTIDE SEQUENCE</scope>
    <source>
        <strain evidence="1">FP105234-sp</strain>
    </source>
</reference>
<dbReference type="EMBL" id="MU275891">
    <property type="protein sequence ID" value="KAI0048142.1"/>
    <property type="molecule type" value="Genomic_DNA"/>
</dbReference>